<evidence type="ECO:0000313" key="7">
    <source>
        <dbReference type="EMBL" id="RFU65040.1"/>
    </source>
</evidence>
<comment type="caution">
    <text evidence="7">The sequence shown here is derived from an EMBL/GenBank/DDBJ whole genome shotgun (WGS) entry which is preliminary data.</text>
</comment>
<dbReference type="InterPro" id="IPR051313">
    <property type="entry name" value="Bact_iron-sidero_bind"/>
</dbReference>
<keyword evidence="4 5" id="KW-0732">Signal</keyword>
<dbReference type="PROSITE" id="PS51257">
    <property type="entry name" value="PROKAR_LIPOPROTEIN"/>
    <property type="match status" value="1"/>
</dbReference>
<feature type="chain" id="PRO_5039080836" evidence="5">
    <location>
        <begin position="22"/>
        <end position="314"/>
    </location>
</feature>
<keyword evidence="3" id="KW-0813">Transport</keyword>
<dbReference type="Gene3D" id="3.40.50.1980">
    <property type="entry name" value="Nitrogenase molybdenum iron protein domain"/>
    <property type="match status" value="2"/>
</dbReference>
<evidence type="ECO:0000256" key="3">
    <source>
        <dbReference type="ARBA" id="ARBA00022448"/>
    </source>
</evidence>
<accession>A0A372LFH7</accession>
<comment type="subcellular location">
    <subcellularLocation>
        <location evidence="1">Cell membrane</location>
        <topology evidence="1">Lipid-anchor</topology>
    </subcellularLocation>
</comment>
<dbReference type="AlphaFoldDB" id="A0A372LFH7"/>
<comment type="similarity">
    <text evidence="2">Belongs to the bacterial solute-binding protein 8 family.</text>
</comment>
<sequence>MAFRKKYIGLMAALLSILLLAACGNKENGAEEKNNEPKEITLTDANGKVTIPAEPKRVLAPYLEDSLVALDVTPAAQWSIGETVLEYLQSDLKDVPKIGWDLPLEQTIKAEPDLIVFSSAASIQNGQYEEYKKIAPTYVYKDVDSADWKKQLEVMGKILGKEKLASDKLAQYEDKTKKAAENIKKAIGDETAAMIWIAGGKYYLFENTRFAGNVLYNDLGVSQPEMVKKLPKAEASWQPISMESLSGLDADHLFLVSLPEEQGLAKLEQSNIYKGLPSVKEGNVYKMEDPTHWTINGLIASELSIEQIEKSLTK</sequence>
<gene>
    <name evidence="7" type="ORF">D0466_03765</name>
</gene>
<dbReference type="Proteomes" id="UP000262939">
    <property type="component" value="Unassembled WGS sequence"/>
</dbReference>
<dbReference type="Pfam" id="PF01497">
    <property type="entry name" value="Peripla_BP_2"/>
    <property type="match status" value="1"/>
</dbReference>
<protein>
    <submittedName>
        <fullName evidence="7">Ferrichrome ABC transporter substrate-binding protein</fullName>
    </submittedName>
</protein>
<dbReference type="PROSITE" id="PS50983">
    <property type="entry name" value="FE_B12_PBP"/>
    <property type="match status" value="1"/>
</dbReference>
<reference evidence="7 8" key="1">
    <citation type="submission" date="2018-08" db="EMBL/GenBank/DDBJ databases">
        <title>Bacillus chawlae sp. nov., Bacillus glennii sp. nov., and Bacillus saganii sp. nov. Isolated from the Vehicle Assembly Building at Kennedy Space Center where the Viking Spacecraft were Assembled.</title>
        <authorList>
            <person name="Seuylemezian A."/>
            <person name="Vaishampayan P."/>
        </authorList>
    </citation>
    <scope>NUCLEOTIDE SEQUENCE [LARGE SCALE GENOMIC DNA]</scope>
    <source>
        <strain evidence="7 8">V44-8</strain>
    </source>
</reference>
<dbReference type="OrthoDB" id="2417096at2"/>
<evidence type="ECO:0000313" key="8">
    <source>
        <dbReference type="Proteomes" id="UP000262939"/>
    </source>
</evidence>
<feature type="signal peptide" evidence="5">
    <location>
        <begin position="1"/>
        <end position="21"/>
    </location>
</feature>
<proteinExistence type="inferred from homology"/>
<dbReference type="EMBL" id="QVTD01000003">
    <property type="protein sequence ID" value="RFU65040.1"/>
    <property type="molecule type" value="Genomic_DNA"/>
</dbReference>
<dbReference type="SUPFAM" id="SSF53807">
    <property type="entry name" value="Helical backbone' metal receptor"/>
    <property type="match status" value="1"/>
</dbReference>
<dbReference type="PANTHER" id="PTHR30532">
    <property type="entry name" value="IRON III DICITRATE-BINDING PERIPLASMIC PROTEIN"/>
    <property type="match status" value="1"/>
</dbReference>
<dbReference type="GO" id="GO:0005886">
    <property type="term" value="C:plasma membrane"/>
    <property type="evidence" value="ECO:0007669"/>
    <property type="project" value="UniProtKB-SubCell"/>
</dbReference>
<evidence type="ECO:0000256" key="5">
    <source>
        <dbReference type="SAM" id="SignalP"/>
    </source>
</evidence>
<evidence type="ECO:0000256" key="1">
    <source>
        <dbReference type="ARBA" id="ARBA00004193"/>
    </source>
</evidence>
<keyword evidence="8" id="KW-1185">Reference proteome</keyword>
<name>A0A372LFH7_9BACI</name>
<evidence type="ECO:0000256" key="4">
    <source>
        <dbReference type="ARBA" id="ARBA00022729"/>
    </source>
</evidence>
<evidence type="ECO:0000259" key="6">
    <source>
        <dbReference type="PROSITE" id="PS50983"/>
    </source>
</evidence>
<dbReference type="PANTHER" id="PTHR30532:SF1">
    <property type="entry name" value="IRON(3+)-HYDROXAMATE-BINDING PROTEIN FHUD"/>
    <property type="match status" value="1"/>
</dbReference>
<feature type="domain" description="Fe/B12 periplasmic-binding" evidence="6">
    <location>
        <begin position="55"/>
        <end position="314"/>
    </location>
</feature>
<dbReference type="GO" id="GO:0030288">
    <property type="term" value="C:outer membrane-bounded periplasmic space"/>
    <property type="evidence" value="ECO:0007669"/>
    <property type="project" value="TreeGrafter"/>
</dbReference>
<dbReference type="GO" id="GO:1901678">
    <property type="term" value="P:iron coordination entity transport"/>
    <property type="evidence" value="ECO:0007669"/>
    <property type="project" value="UniProtKB-ARBA"/>
</dbReference>
<dbReference type="InterPro" id="IPR002491">
    <property type="entry name" value="ABC_transptr_periplasmic_BD"/>
</dbReference>
<organism evidence="7 8">
    <name type="scientific">Peribacillus glennii</name>
    <dbReference type="NCBI Taxonomy" id="2303991"/>
    <lineage>
        <taxon>Bacteria</taxon>
        <taxon>Bacillati</taxon>
        <taxon>Bacillota</taxon>
        <taxon>Bacilli</taxon>
        <taxon>Bacillales</taxon>
        <taxon>Bacillaceae</taxon>
        <taxon>Peribacillus</taxon>
    </lineage>
</organism>
<evidence type="ECO:0000256" key="2">
    <source>
        <dbReference type="ARBA" id="ARBA00008814"/>
    </source>
</evidence>
<dbReference type="RefSeq" id="WP_117321216.1">
    <property type="nucleotide sequence ID" value="NZ_QVTD01000003.1"/>
</dbReference>